<keyword evidence="8" id="KW-1185">Reference proteome</keyword>
<evidence type="ECO:0000256" key="3">
    <source>
        <dbReference type="ARBA" id="ARBA00022475"/>
    </source>
</evidence>
<reference evidence="8" key="1">
    <citation type="journal article" date="2019" name="Int. J. Syst. Evol. Microbiol.">
        <title>The Global Catalogue of Microorganisms (GCM) 10K type strain sequencing project: providing services to taxonomists for standard genome sequencing and annotation.</title>
        <authorList>
            <consortium name="The Broad Institute Genomics Platform"/>
            <consortium name="The Broad Institute Genome Sequencing Center for Infectious Disease"/>
            <person name="Wu L."/>
            <person name="Ma J."/>
        </authorList>
    </citation>
    <scope>NUCLEOTIDE SEQUENCE [LARGE SCALE GENOMIC DNA]</scope>
    <source>
        <strain evidence="8">CCUG 46385</strain>
    </source>
</reference>
<evidence type="ECO:0000256" key="6">
    <source>
        <dbReference type="ARBA" id="ARBA00023136"/>
    </source>
</evidence>
<keyword evidence="6" id="KW-0472">Membrane</keyword>
<dbReference type="Pfam" id="PF02534">
    <property type="entry name" value="T4SS-DNA_transf"/>
    <property type="match status" value="1"/>
</dbReference>
<keyword evidence="4" id="KW-0812">Transmembrane</keyword>
<dbReference type="RefSeq" id="WP_379788709.1">
    <property type="nucleotide sequence ID" value="NZ_JBHSHL010000036.1"/>
</dbReference>
<dbReference type="PANTHER" id="PTHR37937">
    <property type="entry name" value="CONJUGATIVE TRANSFER: DNA TRANSPORT"/>
    <property type="match status" value="1"/>
</dbReference>
<dbReference type="Gene3D" id="3.40.50.300">
    <property type="entry name" value="P-loop containing nucleotide triphosphate hydrolases"/>
    <property type="match status" value="1"/>
</dbReference>
<comment type="caution">
    <text evidence="7">The sequence shown here is derived from an EMBL/GenBank/DDBJ whole genome shotgun (WGS) entry which is preliminary data.</text>
</comment>
<comment type="subcellular location">
    <subcellularLocation>
        <location evidence="1">Cell membrane</location>
        <topology evidence="1">Multi-pass membrane protein</topology>
    </subcellularLocation>
</comment>
<dbReference type="InterPro" id="IPR051539">
    <property type="entry name" value="T4SS-coupling_protein"/>
</dbReference>
<sequence length="380" mass="43949">MAQTLYSPLEDKDDKFWTQSSVNLFLCYFTIAATIYEPEYVTLETIYRIHIEGIEKVRGTMRIQAYLDEHKDEKCYELGIPSVTAPNETRTSIYSIFTNGLVRVLLNEEIADMTTKSTFRIEEVVSGKQPLALFIITRDEAPQTYSTVVSSIVDMIYTTLIDLAHTKYNKRLPRTVHFILEEFGNIAKLENINDMMTASRSRSIRIVVVLQSLCQLYLTYSKELAEVLIGNSQNLVYMSSTDMNLVGMISKRCGTMIDPYTYERRPLLSPDRLTHLDKNTGETLMLLDRHYPYITTLPDLSFYKMIEPLERFNIPTRKKIDVETGRFAKIVDEMFENRLRKMMESSKPDPKEKKAEMSRKKAIALPGPFLVEMEKIIKEA</sequence>
<evidence type="ECO:0000256" key="4">
    <source>
        <dbReference type="ARBA" id="ARBA00022692"/>
    </source>
</evidence>
<dbReference type="InterPro" id="IPR003688">
    <property type="entry name" value="TraG/VirD4"/>
</dbReference>
<dbReference type="EMBL" id="JBHSHL010000036">
    <property type="protein sequence ID" value="MFC4805166.1"/>
    <property type="molecule type" value="Genomic_DNA"/>
</dbReference>
<name>A0ABV9QP11_9FIRM</name>
<evidence type="ECO:0000313" key="8">
    <source>
        <dbReference type="Proteomes" id="UP001595916"/>
    </source>
</evidence>
<evidence type="ECO:0000313" key="7">
    <source>
        <dbReference type="EMBL" id="MFC4805166.1"/>
    </source>
</evidence>
<dbReference type="SUPFAM" id="SSF52540">
    <property type="entry name" value="P-loop containing nucleoside triphosphate hydrolases"/>
    <property type="match status" value="1"/>
</dbReference>
<comment type="similarity">
    <text evidence="2">Belongs to the VirD4/TraG family.</text>
</comment>
<gene>
    <name evidence="7" type="ORF">ACFO4R_08720</name>
</gene>
<keyword evidence="5" id="KW-1133">Transmembrane helix</keyword>
<keyword evidence="3" id="KW-1003">Cell membrane</keyword>
<dbReference type="InterPro" id="IPR027417">
    <property type="entry name" value="P-loop_NTPase"/>
</dbReference>
<evidence type="ECO:0000256" key="5">
    <source>
        <dbReference type="ARBA" id="ARBA00022989"/>
    </source>
</evidence>
<proteinExistence type="inferred from homology"/>
<protein>
    <submittedName>
        <fullName evidence="7">Type IV secretory system conjugative DNA transfer family protein</fullName>
    </submittedName>
</protein>
<organism evidence="7 8">
    <name type="scientific">Filifactor villosus</name>
    <dbReference type="NCBI Taxonomy" id="29374"/>
    <lineage>
        <taxon>Bacteria</taxon>
        <taxon>Bacillati</taxon>
        <taxon>Bacillota</taxon>
        <taxon>Clostridia</taxon>
        <taxon>Peptostreptococcales</taxon>
        <taxon>Filifactoraceae</taxon>
        <taxon>Filifactor</taxon>
    </lineage>
</organism>
<dbReference type="CDD" id="cd01127">
    <property type="entry name" value="TrwB_TraG_TraD_VirD4"/>
    <property type="match status" value="1"/>
</dbReference>
<accession>A0ABV9QP11</accession>
<evidence type="ECO:0000256" key="2">
    <source>
        <dbReference type="ARBA" id="ARBA00008806"/>
    </source>
</evidence>
<evidence type="ECO:0000256" key="1">
    <source>
        <dbReference type="ARBA" id="ARBA00004651"/>
    </source>
</evidence>
<dbReference type="Proteomes" id="UP001595916">
    <property type="component" value="Unassembled WGS sequence"/>
</dbReference>
<dbReference type="PANTHER" id="PTHR37937:SF1">
    <property type="entry name" value="CONJUGATIVE TRANSFER: DNA TRANSPORT"/>
    <property type="match status" value="1"/>
</dbReference>